<dbReference type="Proteomes" id="UP000292120">
    <property type="component" value="Unassembled WGS sequence"/>
</dbReference>
<name>A0A4Q9GWL6_9BURK</name>
<sequence>MRSLYVYYKVEPAQADALREAVYRWHQGLRNDMPGLVAALHQRADTAVPGPLTWMETYHFNGHPSAQAWAAFEQLLEAQAAGLPPGILGPRHVERFDRLHAARNHD</sequence>
<accession>A0A4Q9GWL6</accession>
<evidence type="ECO:0000313" key="2">
    <source>
        <dbReference type="Proteomes" id="UP000292120"/>
    </source>
</evidence>
<proteinExistence type="predicted"/>
<gene>
    <name evidence="1" type="ORF">EYS42_14515</name>
</gene>
<dbReference type="Pfam" id="PF16290">
    <property type="entry name" value="DUF4936"/>
    <property type="match status" value="1"/>
</dbReference>
<dbReference type="OrthoDB" id="8527613at2"/>
<evidence type="ECO:0000313" key="1">
    <source>
        <dbReference type="EMBL" id="TBO28820.1"/>
    </source>
</evidence>
<comment type="caution">
    <text evidence="1">The sequence shown here is derived from an EMBL/GenBank/DDBJ whole genome shotgun (WGS) entry which is preliminary data.</text>
</comment>
<organism evidence="1 2">
    <name type="scientific">Aquabacterium lacunae</name>
    <dbReference type="NCBI Taxonomy" id="2528630"/>
    <lineage>
        <taxon>Bacteria</taxon>
        <taxon>Pseudomonadati</taxon>
        <taxon>Pseudomonadota</taxon>
        <taxon>Betaproteobacteria</taxon>
        <taxon>Burkholderiales</taxon>
        <taxon>Aquabacterium</taxon>
    </lineage>
</organism>
<dbReference type="AlphaFoldDB" id="A0A4Q9GWL6"/>
<dbReference type="EMBL" id="SIXI01000006">
    <property type="protein sequence ID" value="TBO28820.1"/>
    <property type="molecule type" value="Genomic_DNA"/>
</dbReference>
<keyword evidence="2" id="KW-1185">Reference proteome</keyword>
<protein>
    <submittedName>
        <fullName evidence="1">DUF4936 family protein</fullName>
    </submittedName>
</protein>
<dbReference type="RefSeq" id="WP_130968911.1">
    <property type="nucleotide sequence ID" value="NZ_SIXI01000006.1"/>
</dbReference>
<dbReference type="InterPro" id="IPR032556">
    <property type="entry name" value="DUF4936"/>
</dbReference>
<reference evidence="1 2" key="1">
    <citation type="submission" date="2019-02" db="EMBL/GenBank/DDBJ databases">
        <title>Aquabacterium sp. strain KMB7.</title>
        <authorList>
            <person name="Chen W.-M."/>
        </authorList>
    </citation>
    <scope>NUCLEOTIDE SEQUENCE [LARGE SCALE GENOMIC DNA]</scope>
    <source>
        <strain evidence="1 2">KMB7</strain>
    </source>
</reference>